<name>A0A542E0P9_9MICO</name>
<sequence>MSPHPHDPRTTRLTEPRPWTRYVAIGDSFTEGMSDPDPEHEDRFIGWADRLAQRLAVEAAAHDQDLGYANLAVRGRLLADVVGPQLDAALALEPDLVSIVGGANDVLRPKVDVDDLAVRLEAAVARIRATGADVLMATPADPYKAPVIRAVRGRLATYVACIWGIAQRQGAFVLDQWTQPFLRDWQVWADDRIHMRPEGHRRIAEAAAWTLGLETDEADWRGPLPPASLPHGREAVEANVRWAREYVGPWVQRRLRGTSSGDTVSAKYPTVVPLTPPSRD</sequence>
<feature type="domain" description="SGNH hydrolase-type esterase" evidence="1">
    <location>
        <begin position="24"/>
        <end position="202"/>
    </location>
</feature>
<dbReference type="Proteomes" id="UP000317893">
    <property type="component" value="Unassembled WGS sequence"/>
</dbReference>
<dbReference type="CDD" id="cd01832">
    <property type="entry name" value="SGNH_hydrolase_like_1"/>
    <property type="match status" value="1"/>
</dbReference>
<gene>
    <name evidence="2" type="ORF">FB458_2022</name>
</gene>
<accession>A0A542E0P9</accession>
<evidence type="ECO:0000313" key="3">
    <source>
        <dbReference type="Proteomes" id="UP000317893"/>
    </source>
</evidence>
<dbReference type="Gene3D" id="3.40.50.1110">
    <property type="entry name" value="SGNH hydrolase"/>
    <property type="match status" value="1"/>
</dbReference>
<protein>
    <submittedName>
        <fullName evidence="2">Lysophospholipase L1-like esterase</fullName>
    </submittedName>
</protein>
<dbReference type="Pfam" id="PF13472">
    <property type="entry name" value="Lipase_GDSL_2"/>
    <property type="match status" value="1"/>
</dbReference>
<dbReference type="RefSeq" id="WP_281286090.1">
    <property type="nucleotide sequence ID" value="NZ_BAAAPR010000005.1"/>
</dbReference>
<dbReference type="AlphaFoldDB" id="A0A542E0P9"/>
<organism evidence="2 3">
    <name type="scientific">Lapillicoccus jejuensis</name>
    <dbReference type="NCBI Taxonomy" id="402171"/>
    <lineage>
        <taxon>Bacteria</taxon>
        <taxon>Bacillati</taxon>
        <taxon>Actinomycetota</taxon>
        <taxon>Actinomycetes</taxon>
        <taxon>Micrococcales</taxon>
        <taxon>Intrasporangiaceae</taxon>
        <taxon>Lapillicoccus</taxon>
    </lineage>
</organism>
<dbReference type="PANTHER" id="PTHR43784:SF2">
    <property type="entry name" value="GDSL-LIKE LIPASE_ACYLHYDROLASE, PUTATIVE (AFU_ORTHOLOGUE AFUA_2G00820)-RELATED"/>
    <property type="match status" value="1"/>
</dbReference>
<dbReference type="PANTHER" id="PTHR43784">
    <property type="entry name" value="GDSL-LIKE LIPASE/ACYLHYDROLASE, PUTATIVE (AFU_ORTHOLOGUE AFUA_2G00820)-RELATED"/>
    <property type="match status" value="1"/>
</dbReference>
<dbReference type="EMBL" id="VFMN01000001">
    <property type="protein sequence ID" value="TQJ08921.1"/>
    <property type="molecule type" value="Genomic_DNA"/>
</dbReference>
<proteinExistence type="predicted"/>
<evidence type="ECO:0000259" key="1">
    <source>
        <dbReference type="Pfam" id="PF13472"/>
    </source>
</evidence>
<comment type="caution">
    <text evidence="2">The sequence shown here is derived from an EMBL/GenBank/DDBJ whole genome shotgun (WGS) entry which is preliminary data.</text>
</comment>
<dbReference type="InterPro" id="IPR013830">
    <property type="entry name" value="SGNH_hydro"/>
</dbReference>
<dbReference type="InterPro" id="IPR036514">
    <property type="entry name" value="SGNH_hydro_sf"/>
</dbReference>
<dbReference type="InterPro" id="IPR053140">
    <property type="entry name" value="GDSL_Rv0518-like"/>
</dbReference>
<keyword evidence="3" id="KW-1185">Reference proteome</keyword>
<reference evidence="2 3" key="1">
    <citation type="submission" date="2019-06" db="EMBL/GenBank/DDBJ databases">
        <title>Sequencing the genomes of 1000 actinobacteria strains.</title>
        <authorList>
            <person name="Klenk H.-P."/>
        </authorList>
    </citation>
    <scope>NUCLEOTIDE SEQUENCE [LARGE SCALE GENOMIC DNA]</scope>
    <source>
        <strain evidence="2 3">DSM 18607</strain>
    </source>
</reference>
<dbReference type="SUPFAM" id="SSF52266">
    <property type="entry name" value="SGNH hydrolase"/>
    <property type="match status" value="1"/>
</dbReference>
<evidence type="ECO:0000313" key="2">
    <source>
        <dbReference type="EMBL" id="TQJ08921.1"/>
    </source>
</evidence>